<protein>
    <submittedName>
        <fullName evidence="2">Uncharacterized protein</fullName>
    </submittedName>
</protein>
<keyword evidence="3" id="KW-1185">Reference proteome</keyword>
<keyword evidence="1" id="KW-0812">Transmembrane</keyword>
<sequence>MTPYCSSSPPATRNPELVQQRKRHAFFPLSSFGMGRKLQEKVSLLNCERILKFELGMSPFLFGFFIPFPPFFRNLLFPFYIFALIHCDWERADF</sequence>
<keyword evidence="1" id="KW-0472">Membrane</keyword>
<reference evidence="3" key="1">
    <citation type="journal article" date="2011" name="Nature">
        <title>Genome sequence and analysis of the tuber crop potato.</title>
        <authorList>
            <consortium name="The Potato Genome Sequencing Consortium"/>
        </authorList>
    </citation>
    <scope>NUCLEOTIDE SEQUENCE [LARGE SCALE GENOMIC DNA]</scope>
    <source>
        <strain evidence="3">cv. DM1-3 516 R44</strain>
    </source>
</reference>
<proteinExistence type="predicted"/>
<dbReference type="Gramene" id="PGSC0003DMT400018716">
    <property type="protein sequence ID" value="PGSC0003DMT400018716"/>
    <property type="gene ID" value="PGSC0003DMG400007249"/>
</dbReference>
<evidence type="ECO:0000313" key="2">
    <source>
        <dbReference type="EnsemblPlants" id="PGSC0003DMT400018716"/>
    </source>
</evidence>
<reference evidence="2" key="2">
    <citation type="submission" date="2015-06" db="UniProtKB">
        <authorList>
            <consortium name="EnsemblPlants"/>
        </authorList>
    </citation>
    <scope>IDENTIFICATION</scope>
    <source>
        <strain evidence="2">DM1-3 516 R44</strain>
    </source>
</reference>
<evidence type="ECO:0000313" key="3">
    <source>
        <dbReference type="Proteomes" id="UP000011115"/>
    </source>
</evidence>
<dbReference type="EnsemblPlants" id="PGSC0003DMT400018716">
    <property type="protein sequence ID" value="PGSC0003DMT400018716"/>
    <property type="gene ID" value="PGSC0003DMG400007249"/>
</dbReference>
<dbReference type="AlphaFoldDB" id="M1AB18"/>
<dbReference type="Proteomes" id="UP000011115">
    <property type="component" value="Unassembled WGS sequence"/>
</dbReference>
<accession>M1AB18</accession>
<feature type="transmembrane region" description="Helical" evidence="1">
    <location>
        <begin position="60"/>
        <end position="85"/>
    </location>
</feature>
<name>M1AB18_SOLTU</name>
<dbReference type="HOGENOM" id="CLU_2390295_0_0_1"/>
<organism evidence="2 3">
    <name type="scientific">Solanum tuberosum</name>
    <name type="common">Potato</name>
    <dbReference type="NCBI Taxonomy" id="4113"/>
    <lineage>
        <taxon>Eukaryota</taxon>
        <taxon>Viridiplantae</taxon>
        <taxon>Streptophyta</taxon>
        <taxon>Embryophyta</taxon>
        <taxon>Tracheophyta</taxon>
        <taxon>Spermatophyta</taxon>
        <taxon>Magnoliopsida</taxon>
        <taxon>eudicotyledons</taxon>
        <taxon>Gunneridae</taxon>
        <taxon>Pentapetalae</taxon>
        <taxon>asterids</taxon>
        <taxon>lamiids</taxon>
        <taxon>Solanales</taxon>
        <taxon>Solanaceae</taxon>
        <taxon>Solanoideae</taxon>
        <taxon>Solaneae</taxon>
        <taxon>Solanum</taxon>
    </lineage>
</organism>
<dbReference type="InParanoid" id="M1AB18"/>
<keyword evidence="1" id="KW-1133">Transmembrane helix</keyword>
<evidence type="ECO:0000256" key="1">
    <source>
        <dbReference type="SAM" id="Phobius"/>
    </source>
</evidence>
<dbReference type="PaxDb" id="4113-PGSC0003DMT400018716"/>